<dbReference type="PROSITE" id="PS00107">
    <property type="entry name" value="PROTEIN_KINASE_ATP"/>
    <property type="match status" value="1"/>
</dbReference>
<dbReference type="AlphaFoldDB" id="A0A060TBR7"/>
<evidence type="ECO:0000256" key="5">
    <source>
        <dbReference type="ARBA" id="ARBA00022777"/>
    </source>
</evidence>
<evidence type="ECO:0000256" key="6">
    <source>
        <dbReference type="ARBA" id="ARBA00022840"/>
    </source>
</evidence>
<evidence type="ECO:0000259" key="12">
    <source>
        <dbReference type="PROSITE" id="PS50011"/>
    </source>
</evidence>
<dbReference type="GO" id="GO:0035861">
    <property type="term" value="C:site of double-strand break"/>
    <property type="evidence" value="ECO:0007669"/>
    <property type="project" value="TreeGrafter"/>
</dbReference>
<keyword evidence="6 9" id="KW-0067">ATP-binding</keyword>
<keyword evidence="5" id="KW-0418">Kinase</keyword>
<dbReference type="InterPro" id="IPR017441">
    <property type="entry name" value="Protein_kinase_ATP_BS"/>
</dbReference>
<feature type="domain" description="Protein kinase" evidence="12">
    <location>
        <begin position="46"/>
        <end position="304"/>
    </location>
</feature>
<evidence type="ECO:0000256" key="10">
    <source>
        <dbReference type="SAM" id="MobiDB-lite"/>
    </source>
</evidence>
<feature type="signal peptide" evidence="11">
    <location>
        <begin position="1"/>
        <end position="23"/>
    </location>
</feature>
<dbReference type="SMART" id="SM00220">
    <property type="entry name" value="S_TKc"/>
    <property type="match status" value="1"/>
</dbReference>
<feature type="region of interest" description="Disordered" evidence="10">
    <location>
        <begin position="343"/>
        <end position="410"/>
    </location>
</feature>
<evidence type="ECO:0000256" key="9">
    <source>
        <dbReference type="PROSITE-ProRule" id="PRU10141"/>
    </source>
</evidence>
<dbReference type="PANTHER" id="PTHR43895:SF32">
    <property type="entry name" value="SERINE_THREONINE-PROTEIN KINASE CHK1"/>
    <property type="match status" value="1"/>
</dbReference>
<dbReference type="GO" id="GO:0007095">
    <property type="term" value="P:mitotic G2 DNA damage checkpoint signaling"/>
    <property type="evidence" value="ECO:0007669"/>
    <property type="project" value="TreeGrafter"/>
</dbReference>
<evidence type="ECO:0000256" key="8">
    <source>
        <dbReference type="ARBA" id="ARBA00048679"/>
    </source>
</evidence>
<dbReference type="GO" id="GO:0005524">
    <property type="term" value="F:ATP binding"/>
    <property type="evidence" value="ECO:0007669"/>
    <property type="project" value="UniProtKB-UniRule"/>
</dbReference>
<dbReference type="Gene3D" id="1.10.510.10">
    <property type="entry name" value="Transferase(Phosphotransferase) domain 1"/>
    <property type="match status" value="1"/>
</dbReference>
<evidence type="ECO:0000256" key="4">
    <source>
        <dbReference type="ARBA" id="ARBA00022741"/>
    </source>
</evidence>
<feature type="binding site" evidence="9">
    <location>
        <position position="73"/>
    </location>
    <ligand>
        <name>ATP</name>
        <dbReference type="ChEBI" id="CHEBI:30616"/>
    </ligand>
</feature>
<dbReference type="PANTHER" id="PTHR43895">
    <property type="entry name" value="CALCIUM/CALMODULIN-DEPENDENT PROTEIN KINASE KINASE-RELATED"/>
    <property type="match status" value="1"/>
</dbReference>
<organism evidence="13">
    <name type="scientific">Blastobotrys adeninivorans</name>
    <name type="common">Yeast</name>
    <name type="synonym">Arxula adeninivorans</name>
    <dbReference type="NCBI Taxonomy" id="409370"/>
    <lineage>
        <taxon>Eukaryota</taxon>
        <taxon>Fungi</taxon>
        <taxon>Dikarya</taxon>
        <taxon>Ascomycota</taxon>
        <taxon>Saccharomycotina</taxon>
        <taxon>Dipodascomycetes</taxon>
        <taxon>Dipodascales</taxon>
        <taxon>Trichomonascaceae</taxon>
        <taxon>Blastobotrys</taxon>
    </lineage>
</organism>
<dbReference type="PROSITE" id="PS00108">
    <property type="entry name" value="PROTEIN_KINASE_ST"/>
    <property type="match status" value="1"/>
</dbReference>
<dbReference type="EMBL" id="HG937692">
    <property type="protein sequence ID" value="CDP36337.1"/>
    <property type="molecule type" value="Genomic_DNA"/>
</dbReference>
<dbReference type="GO" id="GO:0005737">
    <property type="term" value="C:cytoplasm"/>
    <property type="evidence" value="ECO:0007669"/>
    <property type="project" value="TreeGrafter"/>
</dbReference>
<name>A0A060TBR7_BLAAD</name>
<dbReference type="GO" id="GO:0004674">
    <property type="term" value="F:protein serine/threonine kinase activity"/>
    <property type="evidence" value="ECO:0007669"/>
    <property type="project" value="UniProtKB-KW"/>
</dbReference>
<reference evidence="13" key="1">
    <citation type="submission" date="2014-02" db="EMBL/GenBank/DDBJ databases">
        <authorList>
            <person name="Genoscope - CEA"/>
        </authorList>
    </citation>
    <scope>NUCLEOTIDE SEQUENCE</scope>
    <source>
        <strain evidence="13">LS3</strain>
    </source>
</reference>
<dbReference type="PhylomeDB" id="A0A060TBR7"/>
<keyword evidence="4 9" id="KW-0547">Nucleotide-binding</keyword>
<comment type="catalytic activity">
    <reaction evidence="8">
        <text>L-seryl-[protein] + ATP = O-phospho-L-seryl-[protein] + ADP + H(+)</text>
        <dbReference type="Rhea" id="RHEA:17989"/>
        <dbReference type="Rhea" id="RHEA-COMP:9863"/>
        <dbReference type="Rhea" id="RHEA-COMP:11604"/>
        <dbReference type="ChEBI" id="CHEBI:15378"/>
        <dbReference type="ChEBI" id="CHEBI:29999"/>
        <dbReference type="ChEBI" id="CHEBI:30616"/>
        <dbReference type="ChEBI" id="CHEBI:83421"/>
        <dbReference type="ChEBI" id="CHEBI:456216"/>
        <dbReference type="EC" id="2.7.11.1"/>
    </reaction>
</comment>
<dbReference type="InterPro" id="IPR000719">
    <property type="entry name" value="Prot_kinase_dom"/>
</dbReference>
<protein>
    <recommendedName>
        <fullName evidence="1">non-specific serine/threonine protein kinase</fullName>
        <ecNumber evidence="1">2.7.11.1</ecNumber>
    </recommendedName>
</protein>
<keyword evidence="3" id="KW-0808">Transferase</keyword>
<proteinExistence type="predicted"/>
<evidence type="ECO:0000256" key="1">
    <source>
        <dbReference type="ARBA" id="ARBA00012513"/>
    </source>
</evidence>
<evidence type="ECO:0000256" key="11">
    <source>
        <dbReference type="SAM" id="SignalP"/>
    </source>
</evidence>
<gene>
    <name evidence="13" type="ORF">GNLVRS02_ARAD1B10648g</name>
</gene>
<evidence type="ECO:0000256" key="7">
    <source>
        <dbReference type="ARBA" id="ARBA00047899"/>
    </source>
</evidence>
<dbReference type="PROSITE" id="PS50011">
    <property type="entry name" value="PROTEIN_KINASE_DOM"/>
    <property type="match status" value="1"/>
</dbReference>
<comment type="catalytic activity">
    <reaction evidence="7">
        <text>L-threonyl-[protein] + ATP = O-phospho-L-threonyl-[protein] + ADP + H(+)</text>
        <dbReference type="Rhea" id="RHEA:46608"/>
        <dbReference type="Rhea" id="RHEA-COMP:11060"/>
        <dbReference type="Rhea" id="RHEA-COMP:11605"/>
        <dbReference type="ChEBI" id="CHEBI:15378"/>
        <dbReference type="ChEBI" id="CHEBI:30013"/>
        <dbReference type="ChEBI" id="CHEBI:30616"/>
        <dbReference type="ChEBI" id="CHEBI:61977"/>
        <dbReference type="ChEBI" id="CHEBI:456216"/>
        <dbReference type="EC" id="2.7.11.1"/>
    </reaction>
</comment>
<dbReference type="SUPFAM" id="SSF56112">
    <property type="entry name" value="Protein kinase-like (PK-like)"/>
    <property type="match status" value="1"/>
</dbReference>
<dbReference type="InterPro" id="IPR011009">
    <property type="entry name" value="Kinase-like_dom_sf"/>
</dbReference>
<evidence type="ECO:0000256" key="3">
    <source>
        <dbReference type="ARBA" id="ARBA00022679"/>
    </source>
</evidence>
<keyword evidence="2" id="KW-0723">Serine/threonine-protein kinase</keyword>
<dbReference type="Pfam" id="PF00069">
    <property type="entry name" value="Pkinase"/>
    <property type="match status" value="1"/>
</dbReference>
<keyword evidence="11" id="KW-0732">Signal</keyword>
<accession>A0A060TBR7</accession>
<evidence type="ECO:0000256" key="2">
    <source>
        <dbReference type="ARBA" id="ARBA00022527"/>
    </source>
</evidence>
<dbReference type="InterPro" id="IPR008271">
    <property type="entry name" value="Ser/Thr_kinase_AS"/>
</dbReference>
<dbReference type="GO" id="GO:0005634">
    <property type="term" value="C:nucleus"/>
    <property type="evidence" value="ECO:0007669"/>
    <property type="project" value="TreeGrafter"/>
</dbReference>
<reference evidence="13" key="2">
    <citation type="submission" date="2014-06" db="EMBL/GenBank/DDBJ databases">
        <title>The complete genome of Blastobotrys (Arxula) adeninivorans LS3 - a yeast of biotechnological interest.</title>
        <authorList>
            <person name="Kunze G."/>
            <person name="Gaillardin C."/>
            <person name="Czernicka M."/>
            <person name="Durrens P."/>
            <person name="Martin T."/>
            <person name="Boer E."/>
            <person name="Gabaldon T."/>
            <person name="Cruz J."/>
            <person name="Talla E."/>
            <person name="Marck C."/>
            <person name="Goffeau A."/>
            <person name="Barbe V."/>
            <person name="Baret P."/>
            <person name="Baronian K."/>
            <person name="Beier S."/>
            <person name="Bleykasten C."/>
            <person name="Bode R."/>
            <person name="Casaregola S."/>
            <person name="Despons L."/>
            <person name="Fairhead C."/>
            <person name="Giersberg M."/>
            <person name="Gierski P."/>
            <person name="Hahnel U."/>
            <person name="Hartmann A."/>
            <person name="Jankowska D."/>
            <person name="Jubin C."/>
            <person name="Jung P."/>
            <person name="Lafontaine I."/>
            <person name="Leh-Louis V."/>
            <person name="Lemaire M."/>
            <person name="Marcet-Houben M."/>
            <person name="Mascher M."/>
            <person name="Morel G."/>
            <person name="Richard G.-F."/>
            <person name="Riechen J."/>
            <person name="Sacerdot C."/>
            <person name="Sarkar A."/>
            <person name="Savel G."/>
            <person name="Schacherer J."/>
            <person name="Sherman D."/>
            <person name="Straub M.-L."/>
            <person name="Stein N."/>
            <person name="Thierry A."/>
            <person name="Trautwein-Schult A."/>
            <person name="Westhof E."/>
            <person name="Worch S."/>
            <person name="Dujon B."/>
            <person name="Souciet J.-L."/>
            <person name="Wincker P."/>
            <person name="Scholz U."/>
            <person name="Neuveglise N."/>
        </authorList>
    </citation>
    <scope>NUCLEOTIDE SEQUENCE</scope>
    <source>
        <strain evidence="13">LS3</strain>
    </source>
</reference>
<sequence>MVALRLMRLTVVLILSINHKAVQRDAREDTGASIMTNTDLPALKGVQYGETIGQGAFAIIKEAHIKNKAVAIKFTNKQLIQQNGMVEQKSGAAKEYMLHKHCSPHPNVVKFIAHGEDLNYYWIAMEFCAGGDLFDKIEPDFGVDTDVAHMYFRQLLNGVSFLHSKGVAHRDIKPENIFLSEDGNLKIGDFGFATLFRRPSDGSRRQCNSVCGSPPYVAPEVLRGVYDADRADIWSCGIVLYVLLRGNTPWCEPVPADVDFRAYSAGENSFKGMDHEVSSLIKGMLKIDPQTRYTMDMIRQHVWVRRRNPLLGVGDDNCKDPIELASRLIQGLRINLKSRSASTNNFQTPRKSYVSHKSPLSFKKRGPTSAIPTASQPIFNHLHTDHHSSTTLSQPSAGPQFNDHPSVEPLTQPLNVHLDDDLALNVIALDPTQAQFGGVSATQSMTQVARKFRDLIPQGRFTRFYSSMPPESLISTIHDALTRIGARTPSIDPMVLVLKHKVAIPFVASDRRRMNMRGQVRLAKVDSKDFIRVEFIKSKGDPLEWRWLFKRVVQLCEDCVYVAGN</sequence>
<feature type="chain" id="PRO_5001588111" description="non-specific serine/threonine protein kinase" evidence="11">
    <location>
        <begin position="24"/>
        <end position="565"/>
    </location>
</feature>
<evidence type="ECO:0000313" key="13">
    <source>
        <dbReference type="EMBL" id="CDP36337.1"/>
    </source>
</evidence>
<dbReference type="FunFam" id="1.10.510.10:FF:000571">
    <property type="entry name" value="Maternal embryonic leucine zipper kinase"/>
    <property type="match status" value="1"/>
</dbReference>
<dbReference type="EC" id="2.7.11.1" evidence="1"/>